<evidence type="ECO:0000313" key="2">
    <source>
        <dbReference type="Proteomes" id="UP000427842"/>
    </source>
</evidence>
<name>A0ABQ6VXE0_9PROT</name>
<comment type="caution">
    <text evidence="1">The sequence shown here is derived from an EMBL/GenBank/DDBJ whole genome shotgun (WGS) entry which is preliminary data.</text>
</comment>
<reference evidence="1 2" key="1">
    <citation type="submission" date="2018-09" db="EMBL/GenBank/DDBJ databases">
        <title>Genome sequence and characterization of the bcs clusters for the production of nanocellulose from the low pH resistant strain Komagataeibacter medellinensis ID13488.</title>
        <authorList>
            <person name="Hernandez-Arriaga A.M."/>
            <person name="Del Cerro C."/>
            <person name="Urbina L."/>
            <person name="Eceiza A."/>
            <person name="Retegi A."/>
            <person name="Prieto M.A."/>
        </authorList>
    </citation>
    <scope>NUCLEOTIDE SEQUENCE [LARGE SCALE GENOMIC DNA]</scope>
    <source>
        <strain evidence="1 2">ID13488</strain>
    </source>
</reference>
<sequence>MPRVAPWYDPDGSIRGLPSALYGWHEGRQPCVVGQWPAGPERARGGGENGCGRLSGGCCGLQPPLCSPCRFCCFMPLHPLKS</sequence>
<organism evidence="1 2">
    <name type="scientific">Komagataeibacter medellinensis</name>
    <dbReference type="NCBI Taxonomy" id="1177712"/>
    <lineage>
        <taxon>Bacteria</taxon>
        <taxon>Pseudomonadati</taxon>
        <taxon>Pseudomonadota</taxon>
        <taxon>Alphaproteobacteria</taxon>
        <taxon>Acetobacterales</taxon>
        <taxon>Acetobacteraceae</taxon>
        <taxon>Komagataeibacter</taxon>
    </lineage>
</organism>
<evidence type="ECO:0000313" key="1">
    <source>
        <dbReference type="EMBL" id="KAB8124860.1"/>
    </source>
</evidence>
<protein>
    <submittedName>
        <fullName evidence="1">Uncharacterized protein</fullName>
    </submittedName>
</protein>
<dbReference type="Proteomes" id="UP000427842">
    <property type="component" value="Unassembled WGS sequence"/>
</dbReference>
<accession>A0ABQ6VXE0</accession>
<dbReference type="EMBL" id="QYAZ01000001">
    <property type="protein sequence ID" value="KAB8124860.1"/>
    <property type="molecule type" value="Genomic_DNA"/>
</dbReference>
<proteinExistence type="predicted"/>
<keyword evidence="2" id="KW-1185">Reference proteome</keyword>
<gene>
    <name evidence="1" type="ORF">D3W54_12405</name>
</gene>